<reference evidence="2" key="1">
    <citation type="journal article" date="2022" name="Int. J. Mol. Sci.">
        <title>Draft Genome of Tanacetum Coccineum: Genomic Comparison of Closely Related Tanacetum-Family Plants.</title>
        <authorList>
            <person name="Yamashiro T."/>
            <person name="Shiraishi A."/>
            <person name="Nakayama K."/>
            <person name="Satake H."/>
        </authorList>
    </citation>
    <scope>NUCLEOTIDE SEQUENCE</scope>
</reference>
<organism evidence="2 3">
    <name type="scientific">Tanacetum coccineum</name>
    <dbReference type="NCBI Taxonomy" id="301880"/>
    <lineage>
        <taxon>Eukaryota</taxon>
        <taxon>Viridiplantae</taxon>
        <taxon>Streptophyta</taxon>
        <taxon>Embryophyta</taxon>
        <taxon>Tracheophyta</taxon>
        <taxon>Spermatophyta</taxon>
        <taxon>Magnoliopsida</taxon>
        <taxon>eudicotyledons</taxon>
        <taxon>Gunneridae</taxon>
        <taxon>Pentapetalae</taxon>
        <taxon>asterids</taxon>
        <taxon>campanulids</taxon>
        <taxon>Asterales</taxon>
        <taxon>Asteraceae</taxon>
        <taxon>Asteroideae</taxon>
        <taxon>Anthemideae</taxon>
        <taxon>Anthemidinae</taxon>
        <taxon>Tanacetum</taxon>
    </lineage>
</organism>
<keyword evidence="3" id="KW-1185">Reference proteome</keyword>
<proteinExistence type="predicted"/>
<dbReference type="EMBL" id="BQNB010020705">
    <property type="protein sequence ID" value="GJT98748.1"/>
    <property type="molecule type" value="Genomic_DNA"/>
</dbReference>
<sequence length="473" mass="52927">MASESTSSQQSSHLSPSSKVNLKCEDGIIALNNAVALLEHTNVLYHPMLSFLSNCCIDTAVTIQPSAIYIEYLREFWYTTEVDDETKTITFSLSSSEKPLSFTQDEFISTTGLPVDIGAIIFPDLVHKLQNGKKNKEPNICYMNADDDADKSLSRTTVQPVTQPKALTDLKTKKKQIPPSSKPKSSYKVRVILLKKQVTETQHAEETVAISDATQSAKPYNQTKSRDGDYDSDFELRFMPDNDLVFLTGFDTPDSADDNSKEELHILNTKVDQLESNISTKVNDETQSFDPLIVADALKANLLGLLSKAQKNSLPQMIKDSIRQSDLRREKPPAQEQAPVNEENTLVLHTSVEKVSEENNSDNKVSDDEPPLKKLTFLIPTPSSIPSPTPLKDPTPPRYESKGKGNTIEEPLKYIMPFLEEGGSVLKMPKFKYFFTPNEQLTNEDIMAQVKEMKRLADLKAEKEKSEESLKKS</sequence>
<comment type="caution">
    <text evidence="2">The sequence shown here is derived from an EMBL/GenBank/DDBJ whole genome shotgun (WGS) entry which is preliminary data.</text>
</comment>
<reference evidence="2" key="2">
    <citation type="submission" date="2022-01" db="EMBL/GenBank/DDBJ databases">
        <authorList>
            <person name="Yamashiro T."/>
            <person name="Shiraishi A."/>
            <person name="Satake H."/>
            <person name="Nakayama K."/>
        </authorList>
    </citation>
    <scope>NUCLEOTIDE SEQUENCE</scope>
</reference>
<dbReference type="Proteomes" id="UP001151760">
    <property type="component" value="Unassembled WGS sequence"/>
</dbReference>
<feature type="compositionally biased region" description="Pro residues" evidence="1">
    <location>
        <begin position="383"/>
        <end position="397"/>
    </location>
</feature>
<protein>
    <submittedName>
        <fullName evidence="2">Uncharacterized protein</fullName>
    </submittedName>
</protein>
<evidence type="ECO:0000256" key="1">
    <source>
        <dbReference type="SAM" id="MobiDB-lite"/>
    </source>
</evidence>
<evidence type="ECO:0000313" key="3">
    <source>
        <dbReference type="Proteomes" id="UP001151760"/>
    </source>
</evidence>
<feature type="region of interest" description="Disordered" evidence="1">
    <location>
        <begin position="322"/>
        <end position="405"/>
    </location>
</feature>
<evidence type="ECO:0000313" key="2">
    <source>
        <dbReference type="EMBL" id="GJT98748.1"/>
    </source>
</evidence>
<accession>A0ABQ5IF20</accession>
<name>A0ABQ5IF20_9ASTR</name>
<feature type="compositionally biased region" description="Basic and acidic residues" evidence="1">
    <location>
        <begin position="322"/>
        <end position="333"/>
    </location>
</feature>
<gene>
    <name evidence="2" type="ORF">Tco_1094266</name>
</gene>